<protein>
    <submittedName>
        <fullName evidence="2">Uncharacterized protein</fullName>
    </submittedName>
</protein>
<dbReference type="EMBL" id="CP036272">
    <property type="protein sequence ID" value="QDT60677.1"/>
    <property type="molecule type" value="Genomic_DNA"/>
</dbReference>
<feature type="region of interest" description="Disordered" evidence="1">
    <location>
        <begin position="182"/>
        <end position="209"/>
    </location>
</feature>
<dbReference type="Proteomes" id="UP000315003">
    <property type="component" value="Chromosome"/>
</dbReference>
<reference evidence="2 3" key="1">
    <citation type="submission" date="2019-02" db="EMBL/GenBank/DDBJ databases">
        <title>Deep-cultivation of Planctomycetes and their phenomic and genomic characterization uncovers novel biology.</title>
        <authorList>
            <person name="Wiegand S."/>
            <person name="Jogler M."/>
            <person name="Boedeker C."/>
            <person name="Pinto D."/>
            <person name="Vollmers J."/>
            <person name="Rivas-Marin E."/>
            <person name="Kohn T."/>
            <person name="Peeters S.H."/>
            <person name="Heuer A."/>
            <person name="Rast P."/>
            <person name="Oberbeckmann S."/>
            <person name="Bunk B."/>
            <person name="Jeske O."/>
            <person name="Meyerdierks A."/>
            <person name="Storesund J.E."/>
            <person name="Kallscheuer N."/>
            <person name="Luecker S."/>
            <person name="Lage O.M."/>
            <person name="Pohl T."/>
            <person name="Merkel B.J."/>
            <person name="Hornburger P."/>
            <person name="Mueller R.-W."/>
            <person name="Bruemmer F."/>
            <person name="Labrenz M."/>
            <person name="Spormann A.M."/>
            <person name="Op den Camp H."/>
            <person name="Overmann J."/>
            <person name="Amann R."/>
            <person name="Jetten M.S.M."/>
            <person name="Mascher T."/>
            <person name="Medema M.H."/>
            <person name="Devos D.P."/>
            <person name="Kaster A.-K."/>
            <person name="Ovreas L."/>
            <person name="Rohde M."/>
            <person name="Galperin M.Y."/>
            <person name="Jogler C."/>
        </authorList>
    </citation>
    <scope>NUCLEOTIDE SEQUENCE [LARGE SCALE GENOMIC DNA]</scope>
    <source>
        <strain evidence="2 3">SV_7m_r</strain>
    </source>
</reference>
<keyword evidence="3" id="KW-1185">Reference proteome</keyword>
<gene>
    <name evidence="2" type="ORF">SV7mr_32030</name>
</gene>
<feature type="compositionally biased region" description="Low complexity" evidence="1">
    <location>
        <begin position="184"/>
        <end position="195"/>
    </location>
</feature>
<accession>A0A517SX12</accession>
<evidence type="ECO:0000313" key="2">
    <source>
        <dbReference type="EMBL" id="QDT60677.1"/>
    </source>
</evidence>
<dbReference type="AlphaFoldDB" id="A0A517SX12"/>
<proteinExistence type="predicted"/>
<evidence type="ECO:0000256" key="1">
    <source>
        <dbReference type="SAM" id="MobiDB-lite"/>
    </source>
</evidence>
<feature type="region of interest" description="Disordered" evidence="1">
    <location>
        <begin position="236"/>
        <end position="287"/>
    </location>
</feature>
<feature type="compositionally biased region" description="Polar residues" evidence="1">
    <location>
        <begin position="265"/>
        <end position="276"/>
    </location>
</feature>
<name>A0A517SX12_9BACT</name>
<feature type="compositionally biased region" description="Basic residues" evidence="1">
    <location>
        <begin position="277"/>
        <end position="287"/>
    </location>
</feature>
<dbReference type="RefSeq" id="WP_145273725.1">
    <property type="nucleotide sequence ID" value="NZ_CP036272.1"/>
</dbReference>
<sequence length="287" mass="30813">MQRSNLILLTVIAGLLFSLPYFRVAAPTPAPTEAAVDPQALSPSSLELAVREYNQMAQPTFASTVSASNKPASRPTYQAPRPLTYAEVALPIPPDPIQRRKFSALHVTETQRDEAPEQTADRAAAIAPLQTLSPTSERFHSSSQTELAFEELDRMFAEKEFVAQPQTTGLNHSNAIAGANAIQSTPSTPRSSHSPGNFASARQGHANHSGQIMPLSESAQVTIGPMNVRLQADQDSNQHHPLAPPLNSGQANVTPIALPVLPQNGARSSTVGSQSRQRPRHAIHQPD</sequence>
<evidence type="ECO:0000313" key="3">
    <source>
        <dbReference type="Proteomes" id="UP000315003"/>
    </source>
</evidence>
<organism evidence="2 3">
    <name type="scientific">Stieleria bergensis</name>
    <dbReference type="NCBI Taxonomy" id="2528025"/>
    <lineage>
        <taxon>Bacteria</taxon>
        <taxon>Pseudomonadati</taxon>
        <taxon>Planctomycetota</taxon>
        <taxon>Planctomycetia</taxon>
        <taxon>Pirellulales</taxon>
        <taxon>Pirellulaceae</taxon>
        <taxon>Stieleria</taxon>
    </lineage>
</organism>